<keyword evidence="1 5" id="KW-0678">Repressor</keyword>
<dbReference type="InterPro" id="IPR029016">
    <property type="entry name" value="GAF-like_dom_sf"/>
</dbReference>
<dbReference type="Pfam" id="PF03444">
    <property type="entry name" value="WHD_HrcA"/>
    <property type="match status" value="1"/>
</dbReference>
<evidence type="ECO:0000259" key="6">
    <source>
        <dbReference type="Pfam" id="PF01628"/>
    </source>
</evidence>
<dbReference type="Pfam" id="PF01628">
    <property type="entry name" value="HrcA"/>
    <property type="match status" value="1"/>
</dbReference>
<dbReference type="SUPFAM" id="SSF46785">
    <property type="entry name" value="Winged helix' DNA-binding domain"/>
    <property type="match status" value="1"/>
</dbReference>
<dbReference type="HAMAP" id="MF_00081">
    <property type="entry name" value="HrcA"/>
    <property type="match status" value="1"/>
</dbReference>
<evidence type="ECO:0000256" key="1">
    <source>
        <dbReference type="ARBA" id="ARBA00022491"/>
    </source>
</evidence>
<dbReference type="AlphaFoldDB" id="A0A7C5N7K3"/>
<reference evidence="8" key="1">
    <citation type="journal article" date="2020" name="mSystems">
        <title>Genome- and Community-Level Interaction Insights into Carbon Utilization and Element Cycling Functions of Hydrothermarchaeota in Hydrothermal Sediment.</title>
        <authorList>
            <person name="Zhou Z."/>
            <person name="Liu Y."/>
            <person name="Xu W."/>
            <person name="Pan J."/>
            <person name="Luo Z.H."/>
            <person name="Li M."/>
        </authorList>
    </citation>
    <scope>NUCLEOTIDE SEQUENCE [LARGE SCALE GENOMIC DNA]</scope>
    <source>
        <strain evidence="8">HyVt-535</strain>
    </source>
</reference>
<feature type="domain" description="Heat-inducible transcription repressor HrcA C-terminal" evidence="6">
    <location>
        <begin position="119"/>
        <end position="339"/>
    </location>
</feature>
<dbReference type="Gene3D" id="3.30.450.40">
    <property type="match status" value="1"/>
</dbReference>
<dbReference type="PANTHER" id="PTHR34824:SF1">
    <property type="entry name" value="HEAT-INDUCIBLE TRANSCRIPTION REPRESSOR HRCA"/>
    <property type="match status" value="1"/>
</dbReference>
<comment type="similarity">
    <text evidence="5">Belongs to the HrcA family.</text>
</comment>
<dbReference type="PIRSF" id="PIRSF005485">
    <property type="entry name" value="HrcA"/>
    <property type="match status" value="1"/>
</dbReference>
<evidence type="ECO:0000313" key="8">
    <source>
        <dbReference type="EMBL" id="HHH13066.1"/>
    </source>
</evidence>
<dbReference type="Gene3D" id="1.10.10.10">
    <property type="entry name" value="Winged helix-like DNA-binding domain superfamily/Winged helix DNA-binding domain"/>
    <property type="match status" value="1"/>
</dbReference>
<keyword evidence="2 5" id="KW-0805">Transcription regulation</keyword>
<keyword evidence="4 5" id="KW-0804">Transcription</keyword>
<evidence type="ECO:0000259" key="7">
    <source>
        <dbReference type="Pfam" id="PF03444"/>
    </source>
</evidence>
<dbReference type="InterPro" id="IPR023120">
    <property type="entry name" value="WHTH_transcript_rep_HrcA_IDD"/>
</dbReference>
<evidence type="ECO:0000256" key="3">
    <source>
        <dbReference type="ARBA" id="ARBA00023016"/>
    </source>
</evidence>
<keyword evidence="3 5" id="KW-0346">Stress response</keyword>
<sequence length="356" mass="39923">MGLRIFPVQTMSAKPELTDRARHFLKVLIERYIRDGQPVGSRTLAKDADLDLSPATIRNVMADLEEMGLVTSPHTSAGRVPTVLGYRFFVDSLISIRPLDEEYIHRLRDQLGGDEAPQHLVESASRLLAGITHMAGVVMVPRQERVLIRELQFIHLSNARVLAILVTSQGEVLNRIVETSRVFSRAELEQASRFINEHYAGHDLETIKQRIVQEMTQHRRDMDRLMEEALTIADRALQVEPGEDDFVVTGQTNLMDFDELAQLDRIKELFEAFSEKQEILHLLERCSQAQGVQLFIGEESGYGPLEKCSVVTSPYTVDDQVVGVLGVIGPTRMAYDRVIPLVDVTARLLGAALKSG</sequence>
<dbReference type="InterPro" id="IPR036390">
    <property type="entry name" value="WH_DNA-bd_sf"/>
</dbReference>
<proteinExistence type="inferred from homology"/>
<dbReference type="InterPro" id="IPR005104">
    <property type="entry name" value="WHTH_HrcA_DNA-bd"/>
</dbReference>
<comment type="function">
    <text evidence="5">Negative regulator of class I heat shock genes (grpE-dnaK-dnaJ and groELS operons). Prevents heat-shock induction of these operons.</text>
</comment>
<dbReference type="GO" id="GO:0003677">
    <property type="term" value="F:DNA binding"/>
    <property type="evidence" value="ECO:0007669"/>
    <property type="project" value="InterPro"/>
</dbReference>
<dbReference type="PANTHER" id="PTHR34824">
    <property type="entry name" value="HEAT-INDUCIBLE TRANSCRIPTION REPRESSOR HRCA"/>
    <property type="match status" value="1"/>
</dbReference>
<dbReference type="GO" id="GO:0045892">
    <property type="term" value="P:negative regulation of DNA-templated transcription"/>
    <property type="evidence" value="ECO:0007669"/>
    <property type="project" value="UniProtKB-UniRule"/>
</dbReference>
<comment type="caution">
    <text evidence="8">The sequence shown here is derived from an EMBL/GenBank/DDBJ whole genome shotgun (WGS) entry which is preliminary data.</text>
</comment>
<organism evidence="8">
    <name type="scientific">Thiolapillus brandeum</name>
    <dbReference type="NCBI Taxonomy" id="1076588"/>
    <lineage>
        <taxon>Bacteria</taxon>
        <taxon>Pseudomonadati</taxon>
        <taxon>Pseudomonadota</taxon>
        <taxon>Gammaproteobacteria</taxon>
        <taxon>Chromatiales</taxon>
        <taxon>Sedimenticolaceae</taxon>
        <taxon>Thiolapillus</taxon>
    </lineage>
</organism>
<name>A0A7C5N7K3_9GAMM</name>
<feature type="domain" description="Winged helix-turn-helix transcription repressor HrcA DNA-binding" evidence="7">
    <location>
        <begin position="16"/>
        <end position="87"/>
    </location>
</feature>
<dbReference type="Gene3D" id="3.30.390.60">
    <property type="entry name" value="Heat-inducible transcription repressor hrca homolog, domain 3"/>
    <property type="match status" value="1"/>
</dbReference>
<dbReference type="Proteomes" id="UP000886100">
    <property type="component" value="Unassembled WGS sequence"/>
</dbReference>
<dbReference type="InterPro" id="IPR021153">
    <property type="entry name" value="HrcA_C"/>
</dbReference>
<evidence type="ECO:0000256" key="5">
    <source>
        <dbReference type="HAMAP-Rule" id="MF_00081"/>
    </source>
</evidence>
<evidence type="ECO:0000256" key="4">
    <source>
        <dbReference type="ARBA" id="ARBA00023163"/>
    </source>
</evidence>
<dbReference type="EMBL" id="DROM01000150">
    <property type="protein sequence ID" value="HHH13066.1"/>
    <property type="molecule type" value="Genomic_DNA"/>
</dbReference>
<dbReference type="SUPFAM" id="SSF55781">
    <property type="entry name" value="GAF domain-like"/>
    <property type="match status" value="1"/>
</dbReference>
<dbReference type="InterPro" id="IPR002571">
    <property type="entry name" value="HrcA"/>
</dbReference>
<dbReference type="InterPro" id="IPR036388">
    <property type="entry name" value="WH-like_DNA-bd_sf"/>
</dbReference>
<evidence type="ECO:0000256" key="2">
    <source>
        <dbReference type="ARBA" id="ARBA00023015"/>
    </source>
</evidence>
<gene>
    <name evidence="5 8" type="primary">hrcA</name>
    <name evidence="8" type="ORF">ENJ98_02410</name>
</gene>
<dbReference type="NCBIfam" id="TIGR00331">
    <property type="entry name" value="hrcA"/>
    <property type="match status" value="1"/>
</dbReference>
<protein>
    <recommendedName>
        <fullName evidence="5">Heat-inducible transcription repressor HrcA</fullName>
    </recommendedName>
</protein>
<accession>A0A7C5N7K3</accession>